<accession>A0AAD1RNS1</accession>
<gene>
    <name evidence="1" type="ORF">PECUL_23A054999</name>
</gene>
<sequence>MTKSVIYSFIRHHESLTYPPPKQRKWNTKEDGGCCGTGTLGTSNNHHSGHFWAFYNLSVAPPLKFPLSWMTSLTSLPTRICYTAFYSVLSQLERGSYVWGGELYFI</sequence>
<name>A0AAD1RNS1_PELCU</name>
<evidence type="ECO:0000313" key="2">
    <source>
        <dbReference type="Proteomes" id="UP001295444"/>
    </source>
</evidence>
<organism evidence="1 2">
    <name type="scientific">Pelobates cultripes</name>
    <name type="common">Western spadefoot toad</name>
    <dbReference type="NCBI Taxonomy" id="61616"/>
    <lineage>
        <taxon>Eukaryota</taxon>
        <taxon>Metazoa</taxon>
        <taxon>Chordata</taxon>
        <taxon>Craniata</taxon>
        <taxon>Vertebrata</taxon>
        <taxon>Euteleostomi</taxon>
        <taxon>Amphibia</taxon>
        <taxon>Batrachia</taxon>
        <taxon>Anura</taxon>
        <taxon>Pelobatoidea</taxon>
        <taxon>Pelobatidae</taxon>
        <taxon>Pelobates</taxon>
    </lineage>
</organism>
<proteinExistence type="predicted"/>
<protein>
    <submittedName>
        <fullName evidence="1">Uncharacterized protein</fullName>
    </submittedName>
</protein>
<dbReference type="Proteomes" id="UP001295444">
    <property type="component" value="Chromosome 03"/>
</dbReference>
<dbReference type="EMBL" id="OW240914">
    <property type="protein sequence ID" value="CAH2275228.1"/>
    <property type="molecule type" value="Genomic_DNA"/>
</dbReference>
<evidence type="ECO:0000313" key="1">
    <source>
        <dbReference type="EMBL" id="CAH2275228.1"/>
    </source>
</evidence>
<reference evidence="1" key="1">
    <citation type="submission" date="2022-03" db="EMBL/GenBank/DDBJ databases">
        <authorList>
            <person name="Alioto T."/>
            <person name="Alioto T."/>
            <person name="Gomez Garrido J."/>
        </authorList>
    </citation>
    <scope>NUCLEOTIDE SEQUENCE</scope>
</reference>
<keyword evidence="2" id="KW-1185">Reference proteome</keyword>
<dbReference type="AlphaFoldDB" id="A0AAD1RNS1"/>